<sequence length="115" mass="11723">MLKNAIFAAAAMGAALVAAQAPATAGPAAVDMIQADNPAMTLAQWYPSGTARTPRPIAPHTLHGAGADEAAACEAAMAGAPNACRFERIYDMNECSCADSGAVVACSVTVWCRRQ</sequence>
<dbReference type="EMBL" id="FNAP01000001">
    <property type="protein sequence ID" value="SDD80439.1"/>
    <property type="molecule type" value="Genomic_DNA"/>
</dbReference>
<dbReference type="Proteomes" id="UP000199412">
    <property type="component" value="Unassembled WGS sequence"/>
</dbReference>
<evidence type="ECO:0000256" key="1">
    <source>
        <dbReference type="SAM" id="SignalP"/>
    </source>
</evidence>
<dbReference type="AlphaFoldDB" id="A0A1G6XQE5"/>
<proteinExistence type="predicted"/>
<evidence type="ECO:0000313" key="2">
    <source>
        <dbReference type="EMBL" id="SDD80439.1"/>
    </source>
</evidence>
<protein>
    <submittedName>
        <fullName evidence="2">Uncharacterized protein</fullName>
    </submittedName>
</protein>
<organism evidence="2 3">
    <name type="scientific">Rhodospira trueperi</name>
    <dbReference type="NCBI Taxonomy" id="69960"/>
    <lineage>
        <taxon>Bacteria</taxon>
        <taxon>Pseudomonadati</taxon>
        <taxon>Pseudomonadota</taxon>
        <taxon>Alphaproteobacteria</taxon>
        <taxon>Rhodospirillales</taxon>
        <taxon>Rhodospirillaceae</taxon>
        <taxon>Rhodospira</taxon>
    </lineage>
</organism>
<dbReference type="RefSeq" id="WP_092781746.1">
    <property type="nucleotide sequence ID" value="NZ_FNAP01000001.1"/>
</dbReference>
<feature type="chain" id="PRO_5011763862" evidence="1">
    <location>
        <begin position="26"/>
        <end position="115"/>
    </location>
</feature>
<reference evidence="2 3" key="1">
    <citation type="submission" date="2016-10" db="EMBL/GenBank/DDBJ databases">
        <authorList>
            <person name="de Groot N.N."/>
        </authorList>
    </citation>
    <scope>NUCLEOTIDE SEQUENCE [LARGE SCALE GENOMIC DNA]</scope>
    <source>
        <strain evidence="2 3">ATCC 700224</strain>
    </source>
</reference>
<evidence type="ECO:0000313" key="3">
    <source>
        <dbReference type="Proteomes" id="UP000199412"/>
    </source>
</evidence>
<keyword evidence="3" id="KW-1185">Reference proteome</keyword>
<feature type="signal peptide" evidence="1">
    <location>
        <begin position="1"/>
        <end position="25"/>
    </location>
</feature>
<accession>A0A1G6XQE5</accession>
<gene>
    <name evidence="2" type="ORF">SAMN05421720_101590</name>
</gene>
<keyword evidence="1" id="KW-0732">Signal</keyword>
<name>A0A1G6XQE5_9PROT</name>